<evidence type="ECO:0000313" key="2">
    <source>
        <dbReference type="Proteomes" id="UP000828390"/>
    </source>
</evidence>
<gene>
    <name evidence="1" type="ORF">DPMN_022631</name>
</gene>
<dbReference type="EMBL" id="JAIWYP010000001">
    <property type="protein sequence ID" value="KAH3898401.1"/>
    <property type="molecule type" value="Genomic_DNA"/>
</dbReference>
<proteinExistence type="predicted"/>
<organism evidence="1 2">
    <name type="scientific">Dreissena polymorpha</name>
    <name type="common">Zebra mussel</name>
    <name type="synonym">Mytilus polymorpha</name>
    <dbReference type="NCBI Taxonomy" id="45954"/>
    <lineage>
        <taxon>Eukaryota</taxon>
        <taxon>Metazoa</taxon>
        <taxon>Spiralia</taxon>
        <taxon>Lophotrochozoa</taxon>
        <taxon>Mollusca</taxon>
        <taxon>Bivalvia</taxon>
        <taxon>Autobranchia</taxon>
        <taxon>Heteroconchia</taxon>
        <taxon>Euheterodonta</taxon>
        <taxon>Imparidentia</taxon>
        <taxon>Neoheterodontei</taxon>
        <taxon>Myida</taxon>
        <taxon>Dreissenoidea</taxon>
        <taxon>Dreissenidae</taxon>
        <taxon>Dreissena</taxon>
    </lineage>
</organism>
<protein>
    <submittedName>
        <fullName evidence="1">Uncharacterized protein</fullName>
    </submittedName>
</protein>
<keyword evidence="2" id="KW-1185">Reference proteome</keyword>
<name>A0A9D4NNX6_DREPO</name>
<dbReference type="AlphaFoldDB" id="A0A9D4NNX6"/>
<evidence type="ECO:0000313" key="1">
    <source>
        <dbReference type="EMBL" id="KAH3898401.1"/>
    </source>
</evidence>
<reference evidence="1" key="2">
    <citation type="submission" date="2020-11" db="EMBL/GenBank/DDBJ databases">
        <authorList>
            <person name="McCartney M.A."/>
            <person name="Auch B."/>
            <person name="Kono T."/>
            <person name="Mallez S."/>
            <person name="Becker A."/>
            <person name="Gohl D.M."/>
            <person name="Silverstein K.A.T."/>
            <person name="Koren S."/>
            <person name="Bechman K.B."/>
            <person name="Herman A."/>
            <person name="Abrahante J.E."/>
            <person name="Garbe J."/>
        </authorList>
    </citation>
    <scope>NUCLEOTIDE SEQUENCE</scope>
    <source>
        <strain evidence="1">Duluth1</strain>
        <tissue evidence="1">Whole animal</tissue>
    </source>
</reference>
<dbReference type="Proteomes" id="UP000828390">
    <property type="component" value="Unassembled WGS sequence"/>
</dbReference>
<reference evidence="1" key="1">
    <citation type="journal article" date="2019" name="bioRxiv">
        <title>The Genome of the Zebra Mussel, Dreissena polymorpha: A Resource for Invasive Species Research.</title>
        <authorList>
            <person name="McCartney M.A."/>
            <person name="Auch B."/>
            <person name="Kono T."/>
            <person name="Mallez S."/>
            <person name="Zhang Y."/>
            <person name="Obille A."/>
            <person name="Becker A."/>
            <person name="Abrahante J.E."/>
            <person name="Garbe J."/>
            <person name="Badalamenti J.P."/>
            <person name="Herman A."/>
            <person name="Mangelson H."/>
            <person name="Liachko I."/>
            <person name="Sullivan S."/>
            <person name="Sone E.D."/>
            <person name="Koren S."/>
            <person name="Silverstein K.A.T."/>
            <person name="Beckman K.B."/>
            <person name="Gohl D.M."/>
        </authorList>
    </citation>
    <scope>NUCLEOTIDE SEQUENCE</scope>
    <source>
        <strain evidence="1">Duluth1</strain>
        <tissue evidence="1">Whole animal</tissue>
    </source>
</reference>
<accession>A0A9D4NNX6</accession>
<sequence length="79" mass="9172">MGNASTLVLKLKFPAFNKLTIIYRDELHPFIHSNSHLICTYLINFPFRNRHITVADHFVLLVQELHSLIVEVSNKDIIT</sequence>
<comment type="caution">
    <text evidence="1">The sequence shown here is derived from an EMBL/GenBank/DDBJ whole genome shotgun (WGS) entry which is preliminary data.</text>
</comment>